<evidence type="ECO:0000313" key="3">
    <source>
        <dbReference type="Proteomes" id="UP000218231"/>
    </source>
</evidence>
<accession>A0A2A2L971</accession>
<dbReference type="Proteomes" id="UP000218231">
    <property type="component" value="Unassembled WGS sequence"/>
</dbReference>
<feature type="region of interest" description="Disordered" evidence="1">
    <location>
        <begin position="415"/>
        <end position="508"/>
    </location>
</feature>
<feature type="compositionally biased region" description="Basic and acidic residues" evidence="1">
    <location>
        <begin position="429"/>
        <end position="438"/>
    </location>
</feature>
<dbReference type="AlphaFoldDB" id="A0A2A2L971"/>
<keyword evidence="3" id="KW-1185">Reference proteome</keyword>
<gene>
    <name evidence="2" type="ORF">WR25_27197</name>
</gene>
<evidence type="ECO:0000256" key="1">
    <source>
        <dbReference type="SAM" id="MobiDB-lite"/>
    </source>
</evidence>
<reference evidence="2 3" key="1">
    <citation type="journal article" date="2017" name="Curr. Biol.">
        <title>Genome architecture and evolution of a unichromosomal asexual nematode.</title>
        <authorList>
            <person name="Fradin H."/>
            <person name="Zegar C."/>
            <person name="Gutwein M."/>
            <person name="Lucas J."/>
            <person name="Kovtun M."/>
            <person name="Corcoran D."/>
            <person name="Baugh L.R."/>
            <person name="Kiontke K."/>
            <person name="Gunsalus K."/>
            <person name="Fitch D.H."/>
            <person name="Piano F."/>
        </authorList>
    </citation>
    <scope>NUCLEOTIDE SEQUENCE [LARGE SCALE GENOMIC DNA]</scope>
    <source>
        <strain evidence="2">PF1309</strain>
    </source>
</reference>
<feature type="compositionally biased region" description="Acidic residues" evidence="1">
    <location>
        <begin position="415"/>
        <end position="428"/>
    </location>
</feature>
<dbReference type="EMBL" id="LIAE01007032">
    <property type="protein sequence ID" value="PAV82713.1"/>
    <property type="molecule type" value="Genomic_DNA"/>
</dbReference>
<comment type="caution">
    <text evidence="2">The sequence shown here is derived from an EMBL/GenBank/DDBJ whole genome shotgun (WGS) entry which is preliminary data.</text>
</comment>
<feature type="compositionally biased region" description="Basic and acidic residues" evidence="1">
    <location>
        <begin position="484"/>
        <end position="501"/>
    </location>
</feature>
<evidence type="ECO:0000313" key="2">
    <source>
        <dbReference type="EMBL" id="PAV82713.1"/>
    </source>
</evidence>
<protein>
    <submittedName>
        <fullName evidence="2">Uncharacterized protein</fullName>
    </submittedName>
</protein>
<dbReference type="OrthoDB" id="5872298at2759"/>
<name>A0A2A2L971_9BILA</name>
<sequence>MERLQNLRNSIASFCQSVIEWRSPATAPYLMLINTVFWGSVIYYDEPMQIKVLISLAAGVFGWDVLLTPSHEHSIATHILLWPLQSFWRTFAVGGSLYSANSLRKQDLEIAFWTAYGALGCLLVNPVWQYYEVNQKIGHVASLTGQKTAEVGKTLIIQPLQAVYSAVKYVVTLQFIPPLWRTIKSFFSNIGGNLKAAFWAIINWWKSLFRAIGNWIDSWVVQPIKNFIYATGRWLRYWFCAHWWPDLKAWMKIHIGQPLKRMFNYFCYGLVYVFCGHWVPPLADWIGAKLKILGAYLHRTVIVPTKIYLKQKFDEFRVWLRSQLHRLALAIRDSVLWPICILMVDVGKEVYAVLHRIILKPIFDYLYGRYKIVETTALIYFLGPVCEKFVNNIPEKNPFCDDSDVELEGMLPDEVSTEAEIDDEDEEPGREGRQRPDDGSPNNIESEEDQFISGLAFPTIQGSESDEEEFRPEMRKAIRRKKKQPELAPEKRGAGPEKHYDEDFEVLS</sequence>
<organism evidence="2 3">
    <name type="scientific">Diploscapter pachys</name>
    <dbReference type="NCBI Taxonomy" id="2018661"/>
    <lineage>
        <taxon>Eukaryota</taxon>
        <taxon>Metazoa</taxon>
        <taxon>Ecdysozoa</taxon>
        <taxon>Nematoda</taxon>
        <taxon>Chromadorea</taxon>
        <taxon>Rhabditida</taxon>
        <taxon>Rhabditina</taxon>
        <taxon>Rhabditomorpha</taxon>
        <taxon>Rhabditoidea</taxon>
        <taxon>Rhabditidae</taxon>
        <taxon>Diploscapter</taxon>
    </lineage>
</organism>
<proteinExistence type="predicted"/>